<dbReference type="SMART" id="SM00387">
    <property type="entry name" value="HATPase_c"/>
    <property type="match status" value="1"/>
</dbReference>
<feature type="chain" id="PRO_5045121166" description="histidine kinase" evidence="13">
    <location>
        <begin position="30"/>
        <end position="644"/>
    </location>
</feature>
<name>A0ABP8QKU4_9BACT</name>
<evidence type="ECO:0000256" key="8">
    <source>
        <dbReference type="ARBA" id="ARBA00022989"/>
    </source>
</evidence>
<comment type="subcellular location">
    <subcellularLocation>
        <location evidence="2">Cell membrane</location>
        <topology evidence="2">Multi-pass membrane protein</topology>
    </subcellularLocation>
</comment>
<proteinExistence type="predicted"/>
<dbReference type="SUPFAM" id="SSF48452">
    <property type="entry name" value="TPR-like"/>
    <property type="match status" value="2"/>
</dbReference>
<evidence type="ECO:0000259" key="14">
    <source>
        <dbReference type="PROSITE" id="PS50109"/>
    </source>
</evidence>
<keyword evidence="8 12" id="KW-1133">Transmembrane helix</keyword>
<evidence type="ECO:0000256" key="9">
    <source>
        <dbReference type="ARBA" id="ARBA00023012"/>
    </source>
</evidence>
<keyword evidence="4" id="KW-1003">Cell membrane</keyword>
<dbReference type="InterPro" id="IPR011712">
    <property type="entry name" value="Sig_transdc_His_kin_sub3_dim/P"/>
</dbReference>
<feature type="transmembrane region" description="Helical" evidence="12">
    <location>
        <begin position="417"/>
        <end position="436"/>
    </location>
</feature>
<dbReference type="InterPro" id="IPR003661">
    <property type="entry name" value="HisK_dim/P_dom"/>
</dbReference>
<evidence type="ECO:0000256" key="3">
    <source>
        <dbReference type="ARBA" id="ARBA00012438"/>
    </source>
</evidence>
<feature type="domain" description="Histidine kinase" evidence="14">
    <location>
        <begin position="456"/>
        <end position="644"/>
    </location>
</feature>
<keyword evidence="5" id="KW-0808">Transferase</keyword>
<dbReference type="PROSITE" id="PS50005">
    <property type="entry name" value="TPR"/>
    <property type="match status" value="1"/>
</dbReference>
<dbReference type="Gene3D" id="1.20.5.1930">
    <property type="match status" value="1"/>
</dbReference>
<dbReference type="InterPro" id="IPR036890">
    <property type="entry name" value="HATPase_C_sf"/>
</dbReference>
<dbReference type="InterPro" id="IPR003594">
    <property type="entry name" value="HATPase_dom"/>
</dbReference>
<dbReference type="InterPro" id="IPR005467">
    <property type="entry name" value="His_kinase_dom"/>
</dbReference>
<dbReference type="PANTHER" id="PTHR24421">
    <property type="entry name" value="NITRATE/NITRITE SENSOR PROTEIN NARX-RELATED"/>
    <property type="match status" value="1"/>
</dbReference>
<dbReference type="CDD" id="cd16917">
    <property type="entry name" value="HATPase_UhpB-NarQ-NarX-like"/>
    <property type="match status" value="1"/>
</dbReference>
<dbReference type="Proteomes" id="UP001501243">
    <property type="component" value="Unassembled WGS sequence"/>
</dbReference>
<dbReference type="Gene3D" id="3.30.565.10">
    <property type="entry name" value="Histidine kinase-like ATPase, C-terminal domain"/>
    <property type="match status" value="1"/>
</dbReference>
<keyword evidence="16" id="KW-1185">Reference proteome</keyword>
<evidence type="ECO:0000256" key="2">
    <source>
        <dbReference type="ARBA" id="ARBA00004651"/>
    </source>
</evidence>
<dbReference type="Pfam" id="PF07730">
    <property type="entry name" value="HisKA_3"/>
    <property type="match status" value="1"/>
</dbReference>
<keyword evidence="7" id="KW-0418">Kinase</keyword>
<dbReference type="RefSeq" id="WP_220235699.1">
    <property type="nucleotide sequence ID" value="NZ_BAABGQ010000006.1"/>
</dbReference>
<evidence type="ECO:0000313" key="16">
    <source>
        <dbReference type="Proteomes" id="UP001501243"/>
    </source>
</evidence>
<dbReference type="Pfam" id="PF02518">
    <property type="entry name" value="HATPase_c"/>
    <property type="match status" value="1"/>
</dbReference>
<dbReference type="PANTHER" id="PTHR24421:SF37">
    <property type="entry name" value="SENSOR HISTIDINE KINASE NARS"/>
    <property type="match status" value="1"/>
</dbReference>
<feature type="signal peptide" evidence="13">
    <location>
        <begin position="1"/>
        <end position="29"/>
    </location>
</feature>
<keyword evidence="10 12" id="KW-0472">Membrane</keyword>
<dbReference type="EMBL" id="BAABGQ010000006">
    <property type="protein sequence ID" value="GAA4503371.1"/>
    <property type="molecule type" value="Genomic_DNA"/>
</dbReference>
<keyword evidence="9" id="KW-0902">Two-component regulatory system</keyword>
<sequence>MLSLKPASRRLARRAIGIAWLLGAQVLQAGAQAASAASVAPAQPSPPARLDTAYVNWLNKQAFLLRINQAAKTRQFAKQALVLAKQLHYERGMLNAHFSLGYYYRGASKYDSALYHTQQALSLASRLHSSYDRTRGLYNLGRIHFEQGDYSGALAINLQGLALAQAIHNRRAELYQLIQAGLIEIALGEYAAAQEHFDQALLLAQSLKDNIGIGGAYSGLGDLNRQQARWSLAGHYYTSAAASYHNVFNTQGMLPVELSIAEMTERQGNHAAAITAARSLLRQTLQADWEGPAARAQLLLGRIYLATGLYDSASYYAARSLALNRGHGLRPAIRDAAQVLAEANAQLGQWHRAYQYRALAISYADSLTGEDTRRRVAGLLAQASHRRQQIQLQLVQQQGRLQTQQQELVRLRYHQQLAALLVLALLLVCGGSGLLWHYRRREISRHEALRTRIAADLHDEVGSMLTQISMQSTLLREGRYAPAQQQEYLDQMAEASRRAARQMRDAVWSIDARYDSAASLLDRLRDHAHEVLPPAGLELDFGVETTIANATVPLATRQALYYIYKEALHNVVKHAHARQVHVRLRLRQQLELEVRDDGDGLVSPSRSSGQGLPNMRMRAQAVGGTIRLEAAEPGTRLVVRLPLR</sequence>
<dbReference type="EC" id="2.7.13.3" evidence="3"/>
<feature type="repeat" description="TPR" evidence="11">
    <location>
        <begin position="94"/>
        <end position="127"/>
    </location>
</feature>
<evidence type="ECO:0000256" key="10">
    <source>
        <dbReference type="ARBA" id="ARBA00023136"/>
    </source>
</evidence>
<dbReference type="SMART" id="SM00028">
    <property type="entry name" value="TPR"/>
    <property type="match status" value="4"/>
</dbReference>
<evidence type="ECO:0000256" key="4">
    <source>
        <dbReference type="ARBA" id="ARBA00022475"/>
    </source>
</evidence>
<comment type="caution">
    <text evidence="15">The sequence shown here is derived from an EMBL/GenBank/DDBJ whole genome shotgun (WGS) entry which is preliminary data.</text>
</comment>
<evidence type="ECO:0000256" key="13">
    <source>
        <dbReference type="SAM" id="SignalP"/>
    </source>
</evidence>
<reference evidence="16" key="1">
    <citation type="journal article" date="2019" name="Int. J. Syst. Evol. Microbiol.">
        <title>The Global Catalogue of Microorganisms (GCM) 10K type strain sequencing project: providing services to taxonomists for standard genome sequencing and annotation.</title>
        <authorList>
            <consortium name="The Broad Institute Genomics Platform"/>
            <consortium name="The Broad Institute Genome Sequencing Center for Infectious Disease"/>
            <person name="Wu L."/>
            <person name="Ma J."/>
        </authorList>
    </citation>
    <scope>NUCLEOTIDE SEQUENCE [LARGE SCALE GENOMIC DNA]</scope>
    <source>
        <strain evidence="16">JCM 17841</strain>
    </source>
</reference>
<keyword evidence="6 12" id="KW-0812">Transmembrane</keyword>
<evidence type="ECO:0000256" key="7">
    <source>
        <dbReference type="ARBA" id="ARBA00022777"/>
    </source>
</evidence>
<gene>
    <name evidence="15" type="ORF">GCM10023172_28080</name>
</gene>
<dbReference type="InterPro" id="IPR019734">
    <property type="entry name" value="TPR_rpt"/>
</dbReference>
<keyword evidence="11" id="KW-0802">TPR repeat</keyword>
<evidence type="ECO:0000256" key="6">
    <source>
        <dbReference type="ARBA" id="ARBA00022692"/>
    </source>
</evidence>
<dbReference type="SUPFAM" id="SSF55874">
    <property type="entry name" value="ATPase domain of HSP90 chaperone/DNA topoisomerase II/histidine kinase"/>
    <property type="match status" value="1"/>
</dbReference>
<organism evidence="15 16">
    <name type="scientific">Hymenobacter ginsengisoli</name>
    <dbReference type="NCBI Taxonomy" id="1051626"/>
    <lineage>
        <taxon>Bacteria</taxon>
        <taxon>Pseudomonadati</taxon>
        <taxon>Bacteroidota</taxon>
        <taxon>Cytophagia</taxon>
        <taxon>Cytophagales</taxon>
        <taxon>Hymenobacteraceae</taxon>
        <taxon>Hymenobacter</taxon>
    </lineage>
</organism>
<dbReference type="CDD" id="cd00082">
    <property type="entry name" value="HisKA"/>
    <property type="match status" value="1"/>
</dbReference>
<evidence type="ECO:0000256" key="12">
    <source>
        <dbReference type="SAM" id="Phobius"/>
    </source>
</evidence>
<protein>
    <recommendedName>
        <fullName evidence="3">histidine kinase</fullName>
        <ecNumber evidence="3">2.7.13.3</ecNumber>
    </recommendedName>
</protein>
<evidence type="ECO:0000256" key="5">
    <source>
        <dbReference type="ARBA" id="ARBA00022679"/>
    </source>
</evidence>
<dbReference type="Gene3D" id="1.25.40.10">
    <property type="entry name" value="Tetratricopeptide repeat domain"/>
    <property type="match status" value="2"/>
</dbReference>
<dbReference type="InterPro" id="IPR011990">
    <property type="entry name" value="TPR-like_helical_dom_sf"/>
</dbReference>
<comment type="catalytic activity">
    <reaction evidence="1">
        <text>ATP + protein L-histidine = ADP + protein N-phospho-L-histidine.</text>
        <dbReference type="EC" id="2.7.13.3"/>
    </reaction>
</comment>
<keyword evidence="13" id="KW-0732">Signal</keyword>
<dbReference type="PROSITE" id="PS50109">
    <property type="entry name" value="HIS_KIN"/>
    <property type="match status" value="1"/>
</dbReference>
<evidence type="ECO:0000256" key="11">
    <source>
        <dbReference type="PROSITE-ProRule" id="PRU00339"/>
    </source>
</evidence>
<evidence type="ECO:0000313" key="15">
    <source>
        <dbReference type="EMBL" id="GAA4503371.1"/>
    </source>
</evidence>
<accession>A0ABP8QKU4</accession>
<dbReference type="InterPro" id="IPR050482">
    <property type="entry name" value="Sensor_HK_TwoCompSys"/>
</dbReference>
<evidence type="ECO:0000256" key="1">
    <source>
        <dbReference type="ARBA" id="ARBA00000085"/>
    </source>
</evidence>